<evidence type="ECO:0000313" key="3">
    <source>
        <dbReference type="Proteomes" id="UP001596395"/>
    </source>
</evidence>
<feature type="compositionally biased region" description="Polar residues" evidence="1">
    <location>
        <begin position="475"/>
        <end position="487"/>
    </location>
</feature>
<sequence>MLLLVGIVVAVVGLWVVGVMSPATLSGGESGPVFPFRDQSEDGRVSVSVNRSAVDPGDLVAVTVSVDGKPVSDATVRVAGASYATSGDGTAVVSVDDPGSYEVTGVRPDGNRSATTTLRVRRFESALSVSVPESVVTGESMPVRVARENGSAVDAVVAADGETVRTGADGVANVTFDVAGEFEVRASKEPTAEYRFVEATGAVTVERRAVALVATANRSAPRVDEPVAVSVQRRDTGEAVNATLSLDGRTVATGADGVATVRFDAAGEVVVVAGANRTQAVRFVDGRARVDVRRIPVPLSVSVSPNPVREGERARFVVRRTDTGERVGASVELYGSAYPTGADGRVSFPFYAPGNATVSASKASTARERFVGANASFVVVGPEVVADAVAVPETAPADGTMRVNATLSNVGNERASEDAVVTVGTATTRVRTTVPAGETTTASWQVTTPDATGNVTVVVRYEEVRVERTVRLVASTNDSANGTTGPSANAPVRERAGPVLVHSALDSRAASGLSDGLAVGSHDSRSRLPAIGGEPAV</sequence>
<dbReference type="Proteomes" id="UP001596395">
    <property type="component" value="Unassembled WGS sequence"/>
</dbReference>
<dbReference type="RefSeq" id="WP_336352237.1">
    <property type="nucleotide sequence ID" value="NZ_JAZAQL010000005.1"/>
</dbReference>
<name>A0ABD5VM68_9EURY</name>
<evidence type="ECO:0008006" key="4">
    <source>
        <dbReference type="Google" id="ProtNLM"/>
    </source>
</evidence>
<feature type="region of interest" description="Disordered" evidence="1">
    <location>
        <begin position="475"/>
        <end position="494"/>
    </location>
</feature>
<feature type="region of interest" description="Disordered" evidence="1">
    <location>
        <begin position="513"/>
        <end position="537"/>
    </location>
</feature>
<reference evidence="2 3" key="1">
    <citation type="journal article" date="2019" name="Int. J. Syst. Evol. Microbiol.">
        <title>The Global Catalogue of Microorganisms (GCM) 10K type strain sequencing project: providing services to taxonomists for standard genome sequencing and annotation.</title>
        <authorList>
            <consortium name="The Broad Institute Genomics Platform"/>
            <consortium name="The Broad Institute Genome Sequencing Center for Infectious Disease"/>
            <person name="Wu L."/>
            <person name="Ma J."/>
        </authorList>
    </citation>
    <scope>NUCLEOTIDE SEQUENCE [LARGE SCALE GENOMIC DNA]</scope>
    <source>
        <strain evidence="2 3">GX26</strain>
    </source>
</reference>
<protein>
    <recommendedName>
        <fullName evidence="4">CARDB protein</fullName>
    </recommendedName>
</protein>
<gene>
    <name evidence="2" type="ORF">ACFQGB_20810</name>
</gene>
<evidence type="ECO:0000313" key="2">
    <source>
        <dbReference type="EMBL" id="MFC6955310.1"/>
    </source>
</evidence>
<dbReference type="AlphaFoldDB" id="A0ABD5VM68"/>
<organism evidence="2 3">
    <name type="scientific">Halorubellus litoreus</name>
    <dbReference type="NCBI Taxonomy" id="755308"/>
    <lineage>
        <taxon>Archaea</taxon>
        <taxon>Methanobacteriati</taxon>
        <taxon>Methanobacteriota</taxon>
        <taxon>Stenosarchaea group</taxon>
        <taxon>Halobacteria</taxon>
        <taxon>Halobacteriales</taxon>
        <taxon>Halorubellaceae</taxon>
        <taxon>Halorubellus</taxon>
    </lineage>
</organism>
<accession>A0ABD5VM68</accession>
<dbReference type="EMBL" id="JBHSXN010000005">
    <property type="protein sequence ID" value="MFC6955310.1"/>
    <property type="molecule type" value="Genomic_DNA"/>
</dbReference>
<proteinExistence type="predicted"/>
<evidence type="ECO:0000256" key="1">
    <source>
        <dbReference type="SAM" id="MobiDB-lite"/>
    </source>
</evidence>
<keyword evidence="3" id="KW-1185">Reference proteome</keyword>
<comment type="caution">
    <text evidence="2">The sequence shown here is derived from an EMBL/GenBank/DDBJ whole genome shotgun (WGS) entry which is preliminary data.</text>
</comment>